<keyword evidence="7" id="KW-0223">Dioxygenase</keyword>
<dbReference type="PROSITE" id="PS00570">
    <property type="entry name" value="RING_HYDROXYL_ALPHA"/>
    <property type="match status" value="1"/>
</dbReference>
<dbReference type="Gene3D" id="2.102.10.10">
    <property type="entry name" value="Rieske [2Fe-2S] iron-sulphur domain"/>
    <property type="match status" value="1"/>
</dbReference>
<keyword evidence="4" id="KW-0408">Iron</keyword>
<protein>
    <submittedName>
        <fullName evidence="7">Phenylpropionate dioxygenase-like ring-hydroxylating dioxygenase large terminal subunit</fullName>
    </submittedName>
</protein>
<keyword evidence="5" id="KW-0411">Iron-sulfur</keyword>
<dbReference type="InterPro" id="IPR015881">
    <property type="entry name" value="ARHD_Rieske_2Fe_2S"/>
</dbReference>
<dbReference type="InterPro" id="IPR017941">
    <property type="entry name" value="Rieske_2Fe-2S"/>
</dbReference>
<dbReference type="EMBL" id="PGEZ01000002">
    <property type="protein sequence ID" value="PJJ54326.1"/>
    <property type="molecule type" value="Genomic_DNA"/>
</dbReference>
<accession>A0A0B2B1B6</accession>
<dbReference type="Pfam" id="PF00355">
    <property type="entry name" value="Rieske"/>
    <property type="match status" value="1"/>
</dbReference>
<dbReference type="GO" id="GO:0005506">
    <property type="term" value="F:iron ion binding"/>
    <property type="evidence" value="ECO:0007669"/>
    <property type="project" value="InterPro"/>
</dbReference>
<name>A0A0B2B1B6_9ACTN</name>
<sequence>MTIAPERTATAPAATKRELAEEAMRHSWFPVARSVDLATPQKATLLGEKLVVWRDGSGAARVSSRRCPHRGGDLSIGEAKESSIACPYHGWEFAAENGACVRVPSLPDQAKIPPKAKIATYPAVERFGHVWTVLEDPVRDMYDPEEWQAVELEWLAADPIDSPVGVGVTVENFRDVAHFPFVHKVSMGPTPEVVEPLDVERDGLDVWMYRPLNAGTGEWAGDGDCLMKYHCIAPGLASITYDYEKYGVRVVAGFPSPVSYDHVTIFWAVANAVDYRGASLEENLRIEEMVYLEDVPIVEDLDPREIPWDHEVEEFSVPADLFTLNYRRCFGDLMRRVEGRAADHVGDRAQEQSRVRA</sequence>
<dbReference type="SUPFAM" id="SSF50022">
    <property type="entry name" value="ISP domain"/>
    <property type="match status" value="1"/>
</dbReference>
<dbReference type="PANTHER" id="PTHR21266:SF60">
    <property type="entry name" value="3-KETOSTEROID-9-ALPHA-MONOOXYGENASE, OXYGENASE COMPONENT"/>
    <property type="match status" value="1"/>
</dbReference>
<dbReference type="GO" id="GO:0051537">
    <property type="term" value="F:2 iron, 2 sulfur cluster binding"/>
    <property type="evidence" value="ECO:0007669"/>
    <property type="project" value="UniProtKB-KW"/>
</dbReference>
<evidence type="ECO:0000256" key="2">
    <source>
        <dbReference type="ARBA" id="ARBA00022723"/>
    </source>
</evidence>
<evidence type="ECO:0000256" key="3">
    <source>
        <dbReference type="ARBA" id="ARBA00023002"/>
    </source>
</evidence>
<proteinExistence type="predicted"/>
<dbReference type="InterPro" id="IPR050584">
    <property type="entry name" value="Cholesterol_7-desaturase"/>
</dbReference>
<reference evidence="7 8" key="1">
    <citation type="submission" date="2017-11" db="EMBL/GenBank/DDBJ databases">
        <title>Genomic Encyclopedia of Archaeal and Bacterial Type Strains, Phase II (KMG-II): From Individual Species to Whole Genera.</title>
        <authorList>
            <person name="Goeker M."/>
        </authorList>
    </citation>
    <scope>NUCLEOTIDE SEQUENCE [LARGE SCALE GENOMIC DNA]</scope>
    <source>
        <strain evidence="7 8">DSM 27763</strain>
    </source>
</reference>
<evidence type="ECO:0000256" key="1">
    <source>
        <dbReference type="ARBA" id="ARBA00022714"/>
    </source>
</evidence>
<evidence type="ECO:0000256" key="4">
    <source>
        <dbReference type="ARBA" id="ARBA00023004"/>
    </source>
</evidence>
<dbReference type="RefSeq" id="WP_039365025.1">
    <property type="nucleotide sequence ID" value="NZ_PGEZ01000002.1"/>
</dbReference>
<feature type="domain" description="Rieske" evidence="6">
    <location>
        <begin position="28"/>
        <end position="132"/>
    </location>
</feature>
<keyword evidence="8" id="KW-1185">Reference proteome</keyword>
<dbReference type="AlphaFoldDB" id="A0A0B2B1B6"/>
<dbReference type="InterPro" id="IPR044043">
    <property type="entry name" value="VanA_C_cat"/>
</dbReference>
<comment type="caution">
    <text evidence="7">The sequence shown here is derived from an EMBL/GenBank/DDBJ whole genome shotgun (WGS) entry which is preliminary data.</text>
</comment>
<dbReference type="Proteomes" id="UP000230842">
    <property type="component" value="Unassembled WGS sequence"/>
</dbReference>
<dbReference type="SUPFAM" id="SSF55961">
    <property type="entry name" value="Bet v1-like"/>
    <property type="match status" value="1"/>
</dbReference>
<dbReference type="PROSITE" id="PS51296">
    <property type="entry name" value="RIESKE"/>
    <property type="match status" value="1"/>
</dbReference>
<dbReference type="PANTHER" id="PTHR21266">
    <property type="entry name" value="IRON-SULFUR DOMAIN CONTAINING PROTEIN"/>
    <property type="match status" value="1"/>
</dbReference>
<organism evidence="7 8">
    <name type="scientific">Mumia flava</name>
    <dbReference type="NCBI Taxonomy" id="1348852"/>
    <lineage>
        <taxon>Bacteria</taxon>
        <taxon>Bacillati</taxon>
        <taxon>Actinomycetota</taxon>
        <taxon>Actinomycetes</taxon>
        <taxon>Propionibacteriales</taxon>
        <taxon>Nocardioidaceae</taxon>
        <taxon>Mumia</taxon>
    </lineage>
</organism>
<dbReference type="InterPro" id="IPR036922">
    <property type="entry name" value="Rieske_2Fe-2S_sf"/>
</dbReference>
<gene>
    <name evidence="7" type="ORF">CLV56_3835</name>
</gene>
<keyword evidence="3" id="KW-0560">Oxidoreductase</keyword>
<dbReference type="GO" id="GO:0051213">
    <property type="term" value="F:dioxygenase activity"/>
    <property type="evidence" value="ECO:0007669"/>
    <property type="project" value="UniProtKB-KW"/>
</dbReference>
<keyword evidence="1" id="KW-0001">2Fe-2S</keyword>
<evidence type="ECO:0000259" key="6">
    <source>
        <dbReference type="PROSITE" id="PS51296"/>
    </source>
</evidence>
<evidence type="ECO:0000313" key="8">
    <source>
        <dbReference type="Proteomes" id="UP000230842"/>
    </source>
</evidence>
<dbReference type="Gene3D" id="3.90.380.10">
    <property type="entry name" value="Naphthalene 1,2-dioxygenase Alpha Subunit, Chain A, domain 1"/>
    <property type="match status" value="1"/>
</dbReference>
<evidence type="ECO:0000313" key="7">
    <source>
        <dbReference type="EMBL" id="PJJ54326.1"/>
    </source>
</evidence>
<keyword evidence="2" id="KW-0479">Metal-binding</keyword>
<dbReference type="GO" id="GO:0016705">
    <property type="term" value="F:oxidoreductase activity, acting on paired donors, with incorporation or reduction of molecular oxygen"/>
    <property type="evidence" value="ECO:0007669"/>
    <property type="project" value="UniProtKB-ARBA"/>
</dbReference>
<dbReference type="Pfam" id="PF19112">
    <property type="entry name" value="VanA_C"/>
    <property type="match status" value="1"/>
</dbReference>
<evidence type="ECO:0000256" key="5">
    <source>
        <dbReference type="ARBA" id="ARBA00023014"/>
    </source>
</evidence>
<dbReference type="GO" id="GO:0004497">
    <property type="term" value="F:monooxygenase activity"/>
    <property type="evidence" value="ECO:0007669"/>
    <property type="project" value="UniProtKB-ARBA"/>
</dbReference>